<evidence type="ECO:0000259" key="3">
    <source>
        <dbReference type="Pfam" id="PF24672"/>
    </source>
</evidence>
<dbReference type="InterPro" id="IPR056074">
    <property type="entry name" value="DUF7657"/>
</dbReference>
<gene>
    <name evidence="5" type="ORF">CLV58_106282</name>
</gene>
<protein>
    <recommendedName>
        <fullName evidence="7">4-amino-4-deoxy-L-arabinose transferase-like glycosyltransferase</fullName>
    </recommendedName>
</protein>
<reference evidence="5 6" key="1">
    <citation type="submission" date="2018-03" db="EMBL/GenBank/DDBJ databases">
        <title>Genomic Encyclopedia of Archaeal and Bacterial Type Strains, Phase II (KMG-II): from individual species to whole genera.</title>
        <authorList>
            <person name="Goeker M."/>
        </authorList>
    </citation>
    <scope>NUCLEOTIDE SEQUENCE [LARGE SCALE GENOMIC DNA]</scope>
    <source>
        <strain evidence="5 6">DSM 28354</strain>
    </source>
</reference>
<feature type="transmembrane region" description="Helical" evidence="2">
    <location>
        <begin position="468"/>
        <end position="486"/>
    </location>
</feature>
<feature type="transmembrane region" description="Helical" evidence="2">
    <location>
        <begin position="296"/>
        <end position="317"/>
    </location>
</feature>
<evidence type="ECO:0000313" key="6">
    <source>
        <dbReference type="Proteomes" id="UP000238375"/>
    </source>
</evidence>
<evidence type="ECO:0000313" key="5">
    <source>
        <dbReference type="EMBL" id="PRY41095.1"/>
    </source>
</evidence>
<keyword evidence="6" id="KW-1185">Reference proteome</keyword>
<dbReference type="OrthoDB" id="909787at2"/>
<proteinExistence type="predicted"/>
<feature type="transmembrane region" description="Helical" evidence="2">
    <location>
        <begin position="399"/>
        <end position="418"/>
    </location>
</feature>
<feature type="transmembrane region" description="Helical" evidence="2">
    <location>
        <begin position="269"/>
        <end position="284"/>
    </location>
</feature>
<accession>A0A2T0T5Z3</accession>
<evidence type="ECO:0000256" key="2">
    <source>
        <dbReference type="SAM" id="Phobius"/>
    </source>
</evidence>
<dbReference type="EMBL" id="PVTE01000006">
    <property type="protein sequence ID" value="PRY41095.1"/>
    <property type="molecule type" value="Genomic_DNA"/>
</dbReference>
<keyword evidence="2" id="KW-0812">Transmembrane</keyword>
<keyword evidence="2" id="KW-0472">Membrane</keyword>
<evidence type="ECO:0008006" key="7">
    <source>
        <dbReference type="Google" id="ProtNLM"/>
    </source>
</evidence>
<name>A0A2T0T5Z3_9BACT</name>
<feature type="transmembrane region" description="Helical" evidence="2">
    <location>
        <begin position="372"/>
        <end position="392"/>
    </location>
</feature>
<evidence type="ECO:0000256" key="1">
    <source>
        <dbReference type="SAM" id="MobiDB-lite"/>
    </source>
</evidence>
<comment type="caution">
    <text evidence="5">The sequence shown here is derived from an EMBL/GenBank/DDBJ whole genome shotgun (WGS) entry which is preliminary data.</text>
</comment>
<feature type="domain" description="DUF7654" evidence="3">
    <location>
        <begin position="548"/>
        <end position="689"/>
    </location>
</feature>
<dbReference type="InterPro" id="IPR056071">
    <property type="entry name" value="DUF7654"/>
</dbReference>
<dbReference type="Pfam" id="PF24672">
    <property type="entry name" value="DUF7654"/>
    <property type="match status" value="1"/>
</dbReference>
<organism evidence="5 6">
    <name type="scientific">Spirosoma oryzae</name>
    <dbReference type="NCBI Taxonomy" id="1469603"/>
    <lineage>
        <taxon>Bacteria</taxon>
        <taxon>Pseudomonadati</taxon>
        <taxon>Bacteroidota</taxon>
        <taxon>Cytophagia</taxon>
        <taxon>Cytophagales</taxon>
        <taxon>Cytophagaceae</taxon>
        <taxon>Spirosoma</taxon>
    </lineage>
</organism>
<evidence type="ECO:0000259" key="4">
    <source>
        <dbReference type="Pfam" id="PF24677"/>
    </source>
</evidence>
<feature type="transmembrane region" description="Helical" evidence="2">
    <location>
        <begin position="219"/>
        <end position="236"/>
    </location>
</feature>
<feature type="domain" description="DUF7657" evidence="4">
    <location>
        <begin position="57"/>
        <end position="454"/>
    </location>
</feature>
<dbReference type="Proteomes" id="UP000238375">
    <property type="component" value="Unassembled WGS sequence"/>
</dbReference>
<dbReference type="RefSeq" id="WP_106137511.1">
    <property type="nucleotide sequence ID" value="NZ_PVTE01000006.1"/>
</dbReference>
<dbReference type="AlphaFoldDB" id="A0A2T0T5Z3"/>
<feature type="transmembrane region" description="Helical" evidence="2">
    <location>
        <begin position="438"/>
        <end position="456"/>
    </location>
</feature>
<dbReference type="Pfam" id="PF24677">
    <property type="entry name" value="DUF7657"/>
    <property type="match status" value="1"/>
</dbReference>
<feature type="transmembrane region" description="Helical" evidence="2">
    <location>
        <begin position="58"/>
        <end position="83"/>
    </location>
</feature>
<feature type="transmembrane region" description="Helical" evidence="2">
    <location>
        <begin position="173"/>
        <end position="199"/>
    </location>
</feature>
<feature type="region of interest" description="Disordered" evidence="1">
    <location>
        <begin position="1"/>
        <end position="21"/>
    </location>
</feature>
<feature type="compositionally biased region" description="Low complexity" evidence="1">
    <location>
        <begin position="10"/>
        <end position="21"/>
    </location>
</feature>
<sequence length="693" mass="78290">MSKFNKKRTTPPVTRPKPAVTTVDQSVSEIQAVERSEPLTDSAEPGFTLIRFDRRTKWYMGIVTGLFLLLSLLKIHTLSVAMWNQLIPDGSDARRGLLRGQPQAIRMDDYAVWVPNTLSNSNKGFPVVNEALGGEKIALLNSPAYHPLMLFKPLMWGHFFLGQEQAVAWQVNFNYFTVLLLPFLLFMLLTGNNFVLSVFGSLWLWMSSASQMWNGGCDMAVGLFSLLFVSGVYILFGKQGLVGKIGWGLLFGWSLLCSLMLVYPPFQVPLGYTFLILFVAYCLQHRDQFRFDADQWTAIGVGAGTLALLGALFVLWYGDLKPTVDAMVNTVYPGRRSESGGTGFIANWYSEYYSWLISPQRYPKSWLNICELSHYLTFTPVIAASLLVYFVVKRKVDWMLALLAIWILAQVVWIEYGWPKWLAESTLMSMSPTRRTQVPLGVSGVILTIIYLAYINRHQLVTSLGAKVLAIAGAFGFVLYTAYVNLNDTEGLFRSYQLFLPVLFFTFLNVLLLINIQVKYRTVLFAGAVVLYLLPNLGFNPVAVGLAPITQHTIYKTVQEIDRKDPGKRWAVFGSQYISYLVTATGVDLLSGVKTLPVRPIMRVLDPTAKRDSAYNRYAHTVYQTYIDGRDSVIIQQSFEDAYTVAMDPCSPRFKQLKVKYLIFDREPQPVEVRCAKLVSNMGSIKIYERTDE</sequence>
<keyword evidence="2" id="KW-1133">Transmembrane helix</keyword>
<feature type="transmembrane region" description="Helical" evidence="2">
    <location>
        <begin position="523"/>
        <end position="547"/>
    </location>
</feature>
<feature type="transmembrane region" description="Helical" evidence="2">
    <location>
        <begin position="498"/>
        <end position="516"/>
    </location>
</feature>